<evidence type="ECO:0000256" key="8">
    <source>
        <dbReference type="ARBA" id="ARBA00022989"/>
    </source>
</evidence>
<evidence type="ECO:0000313" key="11">
    <source>
        <dbReference type="EMBL" id="GMN73272.1"/>
    </source>
</evidence>
<dbReference type="Gene3D" id="1.10.357.140">
    <property type="entry name" value="UbiA prenyltransferase"/>
    <property type="match status" value="1"/>
</dbReference>
<keyword evidence="4" id="KW-0934">Plastid</keyword>
<keyword evidence="3" id="KW-0150">Chloroplast</keyword>
<reference evidence="11" key="1">
    <citation type="submission" date="2023-07" db="EMBL/GenBank/DDBJ databases">
        <title>draft genome sequence of fig (Ficus carica).</title>
        <authorList>
            <person name="Takahashi T."/>
            <person name="Nishimura K."/>
        </authorList>
    </citation>
    <scope>NUCLEOTIDE SEQUENCE</scope>
</reference>
<evidence type="ECO:0000256" key="3">
    <source>
        <dbReference type="ARBA" id="ARBA00022528"/>
    </source>
</evidence>
<evidence type="ECO:0000256" key="4">
    <source>
        <dbReference type="ARBA" id="ARBA00022640"/>
    </source>
</evidence>
<feature type="transmembrane region" description="Helical" evidence="10">
    <location>
        <begin position="72"/>
        <end position="89"/>
    </location>
</feature>
<keyword evidence="7" id="KW-0809">Transit peptide</keyword>
<keyword evidence="9 10" id="KW-0472">Membrane</keyword>
<dbReference type="AlphaFoldDB" id="A0AA88EED8"/>
<dbReference type="GO" id="GO:0016765">
    <property type="term" value="F:transferase activity, transferring alkyl or aryl (other than methyl) groups"/>
    <property type="evidence" value="ECO:0007669"/>
    <property type="project" value="InterPro"/>
</dbReference>
<keyword evidence="8 10" id="KW-1133">Transmembrane helix</keyword>
<dbReference type="EMBL" id="BTGU01014319">
    <property type="protein sequence ID" value="GMN73272.1"/>
    <property type="molecule type" value="Genomic_DNA"/>
</dbReference>
<protein>
    <submittedName>
        <fullName evidence="11">Uncharacterized protein</fullName>
    </submittedName>
</protein>
<dbReference type="Proteomes" id="UP001187192">
    <property type="component" value="Unassembled WGS sequence"/>
</dbReference>
<keyword evidence="5" id="KW-0808">Transferase</keyword>
<organism evidence="11 12">
    <name type="scientific">Ficus carica</name>
    <name type="common">Common fig</name>
    <dbReference type="NCBI Taxonomy" id="3494"/>
    <lineage>
        <taxon>Eukaryota</taxon>
        <taxon>Viridiplantae</taxon>
        <taxon>Streptophyta</taxon>
        <taxon>Embryophyta</taxon>
        <taxon>Tracheophyta</taxon>
        <taxon>Spermatophyta</taxon>
        <taxon>Magnoliopsida</taxon>
        <taxon>eudicotyledons</taxon>
        <taxon>Gunneridae</taxon>
        <taxon>Pentapetalae</taxon>
        <taxon>rosids</taxon>
        <taxon>fabids</taxon>
        <taxon>Rosales</taxon>
        <taxon>Moraceae</taxon>
        <taxon>Ficeae</taxon>
        <taxon>Ficus</taxon>
    </lineage>
</organism>
<feature type="transmembrane region" description="Helical" evidence="10">
    <location>
        <begin position="45"/>
        <end position="65"/>
    </location>
</feature>
<evidence type="ECO:0000256" key="10">
    <source>
        <dbReference type="SAM" id="Phobius"/>
    </source>
</evidence>
<evidence type="ECO:0000256" key="7">
    <source>
        <dbReference type="ARBA" id="ARBA00022946"/>
    </source>
</evidence>
<dbReference type="Pfam" id="PF01040">
    <property type="entry name" value="UbiA"/>
    <property type="match status" value="1"/>
</dbReference>
<evidence type="ECO:0000313" key="12">
    <source>
        <dbReference type="Proteomes" id="UP001187192"/>
    </source>
</evidence>
<keyword evidence="6 10" id="KW-0812">Transmembrane</keyword>
<dbReference type="InterPro" id="IPR044878">
    <property type="entry name" value="UbiA_sf"/>
</dbReference>
<accession>A0AA88EED8</accession>
<comment type="similarity">
    <text evidence="2">Belongs to the UbiA prenyltransferase family.</text>
</comment>
<evidence type="ECO:0000256" key="5">
    <source>
        <dbReference type="ARBA" id="ARBA00022679"/>
    </source>
</evidence>
<dbReference type="PANTHER" id="PTHR43009:SF10">
    <property type="entry name" value="HOMOGENTISATE SOLANESYLTRANSFERASE, CHLOROPLASTIC"/>
    <property type="match status" value="1"/>
</dbReference>
<evidence type="ECO:0000256" key="6">
    <source>
        <dbReference type="ARBA" id="ARBA00022692"/>
    </source>
</evidence>
<dbReference type="InterPro" id="IPR000537">
    <property type="entry name" value="UbiA_prenyltransferase"/>
</dbReference>
<name>A0AA88EED8_FICCA</name>
<evidence type="ECO:0000256" key="2">
    <source>
        <dbReference type="ARBA" id="ARBA00005985"/>
    </source>
</evidence>
<evidence type="ECO:0000256" key="9">
    <source>
        <dbReference type="ARBA" id="ARBA00023136"/>
    </source>
</evidence>
<comment type="caution">
    <text evidence="11">The sequence shown here is derived from an EMBL/GenBank/DDBJ whole genome shotgun (WGS) entry which is preliminary data.</text>
</comment>
<dbReference type="PANTHER" id="PTHR43009">
    <property type="entry name" value="HOMOGENTISATE SOLANESYLTRANSFERASE, CHLOROPLASTIC"/>
    <property type="match status" value="1"/>
</dbReference>
<gene>
    <name evidence="11" type="ORF">TIFTF001_054299</name>
</gene>
<keyword evidence="12" id="KW-1185">Reference proteome</keyword>
<proteinExistence type="inferred from homology"/>
<dbReference type="GO" id="GO:0031969">
    <property type="term" value="C:chloroplast membrane"/>
    <property type="evidence" value="ECO:0007669"/>
    <property type="project" value="UniProtKB-SubCell"/>
</dbReference>
<evidence type="ECO:0000256" key="1">
    <source>
        <dbReference type="ARBA" id="ARBA00004508"/>
    </source>
</evidence>
<sequence>MWLKAFPGLIAIFFAHAYYNGINQIFDIDIDKVNKPYLPLSSGELSIKHAWLVMSFGVLSGLLIFRLCNADLISTALYCFGLFLATSYSAPPFRFKGSALATSMLIPMVIGMFL</sequence>
<comment type="subcellular location">
    <subcellularLocation>
        <location evidence="1">Plastid</location>
        <location evidence="1">Chloroplast membrane</location>
        <topology evidence="1">Multi-pass membrane protein</topology>
    </subcellularLocation>
</comment>